<reference evidence="8 9" key="1">
    <citation type="journal article" date="2023" name="G3 (Bethesda)">
        <title>A chromosome-level genome assembly of Zasmidium syzygii isolated from banana leaves.</title>
        <authorList>
            <person name="van Westerhoven A.C."/>
            <person name="Mehrabi R."/>
            <person name="Talebi R."/>
            <person name="Steentjes M.B.F."/>
            <person name="Corcolon B."/>
            <person name="Chong P.A."/>
            <person name="Kema G.H.J."/>
            <person name="Seidl M.F."/>
        </authorList>
    </citation>
    <scope>NUCLEOTIDE SEQUENCE [LARGE SCALE GENOMIC DNA]</scope>
    <source>
        <strain evidence="8 9">P124</strain>
    </source>
</reference>
<proteinExistence type="predicted"/>
<sequence>MPSAPIPDSALRQGQRDDDRASSPETIVDGQHADATSGWSFLRRAQARFSGVRSQPSGSDLGPSSVDNEPLLAAGDKPLLGGKQCLQLPPHDEAVVLLDLYFDVCVATYRIIFRPSIDWTLTMAEANAAAGRSYSTNIGSAKTAILYSVLAIATFHTQKAAGFSDDKSSLCTSDDWFSAAVDLTSRETGIPKLESVQARLLQVFYLLMTCRMHRAWYVFGEVLQLIPALGMHRSGRRAVSSDRRSGDYILSQCRRRLFWTAYILDKYLGVVLGRPNHFHDEDISLELPDSVNDEDMTEAGPVADHGSAQNDCQLDAFVFNAKLAQIVGVTSRQLYPLHPIKEGERLNRLRNINLQLDKWKSQLPAFLGSVRPSTLIRSFRRQSIALKIAYSHAVMHANRTSLLASASPDGQVDEVSINRCIDAAEEVLEIVDTMASEGPLFHAFWWSHYVLFCALSVVLVWELQSLQLGHEVALRNGGSLFDLAHRCQHHLANATATNSPGRRYTIILDELRADIKAAKIRIPRQQQSYSLSTGVAELQEGGHSLSNDAILQQHEIAVEDHSTAQDWLRDWNVTDWMDLDAMAFGHAGQFSPASFDWLGSME</sequence>
<dbReference type="CDD" id="cd12148">
    <property type="entry name" value="fungal_TF_MHR"/>
    <property type="match status" value="1"/>
</dbReference>
<dbReference type="EMBL" id="JAXOVC010000014">
    <property type="protein sequence ID" value="KAK4494513.1"/>
    <property type="molecule type" value="Genomic_DNA"/>
</dbReference>
<evidence type="ECO:0000256" key="5">
    <source>
        <dbReference type="ARBA" id="ARBA00023242"/>
    </source>
</evidence>
<keyword evidence="4" id="KW-0804">Transcription</keyword>
<evidence type="ECO:0000256" key="3">
    <source>
        <dbReference type="ARBA" id="ARBA00023125"/>
    </source>
</evidence>
<evidence type="ECO:0000256" key="2">
    <source>
        <dbReference type="ARBA" id="ARBA00023015"/>
    </source>
</evidence>
<dbReference type="SMART" id="SM00906">
    <property type="entry name" value="Fungal_trans"/>
    <property type="match status" value="1"/>
</dbReference>
<dbReference type="PANTHER" id="PTHR47540">
    <property type="entry name" value="THIAMINE REPRESSIBLE GENES REGULATORY PROTEIN THI5"/>
    <property type="match status" value="1"/>
</dbReference>
<dbReference type="InterPro" id="IPR007219">
    <property type="entry name" value="XnlR_reg_dom"/>
</dbReference>
<feature type="domain" description="Xylanolytic transcriptional activator regulatory" evidence="7">
    <location>
        <begin position="215"/>
        <end position="294"/>
    </location>
</feature>
<accession>A0ABR0DZV1</accession>
<dbReference type="InterPro" id="IPR051711">
    <property type="entry name" value="Stress_Response_Reg"/>
</dbReference>
<evidence type="ECO:0000256" key="1">
    <source>
        <dbReference type="ARBA" id="ARBA00004123"/>
    </source>
</evidence>
<evidence type="ECO:0000259" key="7">
    <source>
        <dbReference type="SMART" id="SM00906"/>
    </source>
</evidence>
<comment type="subcellular location">
    <subcellularLocation>
        <location evidence="1">Nucleus</location>
    </subcellularLocation>
</comment>
<dbReference type="Proteomes" id="UP001305779">
    <property type="component" value="Unassembled WGS sequence"/>
</dbReference>
<keyword evidence="9" id="KW-1185">Reference proteome</keyword>
<keyword evidence="2" id="KW-0805">Transcription regulation</keyword>
<evidence type="ECO:0000313" key="8">
    <source>
        <dbReference type="EMBL" id="KAK4494513.1"/>
    </source>
</evidence>
<organism evidence="8 9">
    <name type="scientific">Zasmidium cellare</name>
    <name type="common">Wine cellar mold</name>
    <name type="synonym">Racodium cellare</name>
    <dbReference type="NCBI Taxonomy" id="395010"/>
    <lineage>
        <taxon>Eukaryota</taxon>
        <taxon>Fungi</taxon>
        <taxon>Dikarya</taxon>
        <taxon>Ascomycota</taxon>
        <taxon>Pezizomycotina</taxon>
        <taxon>Dothideomycetes</taxon>
        <taxon>Dothideomycetidae</taxon>
        <taxon>Mycosphaerellales</taxon>
        <taxon>Mycosphaerellaceae</taxon>
        <taxon>Zasmidium</taxon>
    </lineage>
</organism>
<keyword evidence="3" id="KW-0238">DNA-binding</keyword>
<comment type="caution">
    <text evidence="8">The sequence shown here is derived from an EMBL/GenBank/DDBJ whole genome shotgun (WGS) entry which is preliminary data.</text>
</comment>
<dbReference type="Pfam" id="PF04082">
    <property type="entry name" value="Fungal_trans"/>
    <property type="match status" value="1"/>
</dbReference>
<evidence type="ECO:0000313" key="9">
    <source>
        <dbReference type="Proteomes" id="UP001305779"/>
    </source>
</evidence>
<evidence type="ECO:0000256" key="4">
    <source>
        <dbReference type="ARBA" id="ARBA00023163"/>
    </source>
</evidence>
<dbReference type="PANTHER" id="PTHR47540:SF2">
    <property type="entry name" value="ZN(II)2CYS6 TRANSCRIPTION FACTOR (EUROFUNG)"/>
    <property type="match status" value="1"/>
</dbReference>
<name>A0ABR0DZV1_ZASCE</name>
<gene>
    <name evidence="8" type="ORF">PRZ48_014811</name>
</gene>
<keyword evidence="5" id="KW-0539">Nucleus</keyword>
<evidence type="ECO:0000256" key="6">
    <source>
        <dbReference type="SAM" id="MobiDB-lite"/>
    </source>
</evidence>
<feature type="region of interest" description="Disordered" evidence="6">
    <location>
        <begin position="1"/>
        <end position="34"/>
    </location>
</feature>
<protein>
    <recommendedName>
        <fullName evidence="7">Xylanolytic transcriptional activator regulatory domain-containing protein</fullName>
    </recommendedName>
</protein>